<proteinExistence type="predicted"/>
<dbReference type="InterPro" id="IPR001915">
    <property type="entry name" value="Peptidase_M48"/>
</dbReference>
<comment type="cofactor">
    <cofactor evidence="1">
        <name>Zn(2+)</name>
        <dbReference type="ChEBI" id="CHEBI:29105"/>
    </cofactor>
</comment>
<evidence type="ECO:0000313" key="10">
    <source>
        <dbReference type="Proteomes" id="UP000252355"/>
    </source>
</evidence>
<keyword evidence="4" id="KW-0378">Hydrolase</keyword>
<accession>A0A367ZRM7</accession>
<feature type="transmembrane region" description="Helical" evidence="7">
    <location>
        <begin position="212"/>
        <end position="233"/>
    </location>
</feature>
<dbReference type="Pfam" id="PF01435">
    <property type="entry name" value="Peptidase_M48"/>
    <property type="match status" value="1"/>
</dbReference>
<dbReference type="EMBL" id="QOQW01000004">
    <property type="protein sequence ID" value="RCK80773.1"/>
    <property type="molecule type" value="Genomic_DNA"/>
</dbReference>
<feature type="transmembrane region" description="Helical" evidence="7">
    <location>
        <begin position="279"/>
        <end position="305"/>
    </location>
</feature>
<feature type="transmembrane region" description="Helical" evidence="7">
    <location>
        <begin position="239"/>
        <end position="258"/>
    </location>
</feature>
<keyword evidence="3" id="KW-0479">Metal-binding</keyword>
<dbReference type="GO" id="GO:0046872">
    <property type="term" value="F:metal ion binding"/>
    <property type="evidence" value="ECO:0007669"/>
    <property type="project" value="UniProtKB-KW"/>
</dbReference>
<evidence type="ECO:0000256" key="5">
    <source>
        <dbReference type="ARBA" id="ARBA00022833"/>
    </source>
</evidence>
<evidence type="ECO:0000259" key="8">
    <source>
        <dbReference type="Pfam" id="PF01435"/>
    </source>
</evidence>
<feature type="transmembrane region" description="Helical" evidence="7">
    <location>
        <begin position="458"/>
        <end position="475"/>
    </location>
</feature>
<evidence type="ECO:0000313" key="9">
    <source>
        <dbReference type="EMBL" id="RCK80773.1"/>
    </source>
</evidence>
<evidence type="ECO:0000256" key="6">
    <source>
        <dbReference type="ARBA" id="ARBA00023049"/>
    </source>
</evidence>
<keyword evidence="7" id="KW-0472">Membrane</keyword>
<evidence type="ECO:0000256" key="1">
    <source>
        <dbReference type="ARBA" id="ARBA00001947"/>
    </source>
</evidence>
<feature type="transmembrane region" description="Helical" evidence="7">
    <location>
        <begin position="325"/>
        <end position="347"/>
    </location>
</feature>
<dbReference type="CDD" id="cd07329">
    <property type="entry name" value="M56_like"/>
    <property type="match status" value="1"/>
</dbReference>
<keyword evidence="7" id="KW-0812">Transmembrane</keyword>
<dbReference type="AlphaFoldDB" id="A0A367ZRM7"/>
<evidence type="ECO:0000256" key="3">
    <source>
        <dbReference type="ARBA" id="ARBA00022723"/>
    </source>
</evidence>
<comment type="caution">
    <text evidence="9">The sequence shown here is derived from an EMBL/GenBank/DDBJ whole genome shotgun (WGS) entry which is preliminary data.</text>
</comment>
<dbReference type="GO" id="GO:0006508">
    <property type="term" value="P:proteolysis"/>
    <property type="evidence" value="ECO:0007669"/>
    <property type="project" value="UniProtKB-KW"/>
</dbReference>
<keyword evidence="6" id="KW-0482">Metalloprotease</keyword>
<keyword evidence="7" id="KW-1133">Transmembrane helix</keyword>
<dbReference type="GO" id="GO:0004222">
    <property type="term" value="F:metalloendopeptidase activity"/>
    <property type="evidence" value="ECO:0007669"/>
    <property type="project" value="InterPro"/>
</dbReference>
<reference evidence="9 10" key="1">
    <citation type="submission" date="2018-05" db="EMBL/GenBank/DDBJ databases">
        <title>A metagenomic window into the 2 km-deep terrestrial subsurface aquifer revealed taxonomically and functionally diverse microbial community comprising novel uncultured bacterial lineages.</title>
        <authorList>
            <person name="Kadnikov V.V."/>
            <person name="Mardanov A.V."/>
            <person name="Beletsky A.V."/>
            <person name="Banks D."/>
            <person name="Pimenov N.V."/>
            <person name="Frank Y.A."/>
            <person name="Karnachuk O.V."/>
            <person name="Ravin N.V."/>
        </authorList>
    </citation>
    <scope>NUCLEOTIDE SEQUENCE [LARGE SCALE GENOMIC DNA]</scope>
    <source>
        <strain evidence="9">BY5</strain>
    </source>
</reference>
<keyword evidence="5" id="KW-0862">Zinc</keyword>
<protein>
    <recommendedName>
        <fullName evidence="8">Peptidase M48 domain-containing protein</fullName>
    </recommendedName>
</protein>
<gene>
    <name evidence="9" type="ORF">OZSIB_2661</name>
</gene>
<sequence length="670" mass="74079">MILLFLGIIVGIGTIGREAPPGFPPVETIRELVRARQPHLFLDDLAETMGAPELDGHDLRALLRRFDEIGGEASAAELTTIEGIRGVMLRRYGHPGRAFDVLWRAFRGSEDRDEREALLEQLFQAARASRQEQEFLRVTSDTALLLEFGQTLNDFRALSATAAPPLPEKRRGKMLLAWVMLLILPWFIAEWRVYRWRQRFPGPAERQGPFFAFMRSSIGVVTSIVSAVLVLAFNLPTALGFEAAAGPALAHLLVVYLSTLRPLHRLDREVRGATWGFLAYARAVIGMAMVNAALLVVPIGAALILRAMTANLPLWPITWPLGVGLGFPALCGALLLLYPLLVPWILWMRRLPADQRPPGAAGLEVPLYRWDLSGSKIYNALAFGYLSPTQAIAISSPLLEEFPEPSLRAILEHEKAHLAQGHLFVYFLLMLAGAMVGGVYAVVWPLEVQRLLMMGPGFWQIGGFFLVLMGLLAVFRRLAWEHETAADAQAATAVGREAYLQALTELTCANYLPERVREGEEAQGIHPPLQERKRRLRAADGECFLPTHPPSTVTLVALWRSRLAVDWKSGQTEAEHLCALDYHLTSPEPAGRWRELAARHAAFGSECLVRRDGRGLEVLACAQKSCARQADPPLPADRICLLCSAGQREALGDPRLTWTGTPTGCRLLTS</sequence>
<organism evidence="9 10">
    <name type="scientific">Candidatus Ozemobacter sibiricus</name>
    <dbReference type="NCBI Taxonomy" id="2268124"/>
    <lineage>
        <taxon>Bacteria</taxon>
        <taxon>Candidatus Ozemobacteria</taxon>
        <taxon>Candidatus Ozemobacterales</taxon>
        <taxon>Candidatus Ozemobacteraceae</taxon>
        <taxon>Candidatus Ozemobacter</taxon>
    </lineage>
</organism>
<evidence type="ECO:0000256" key="2">
    <source>
        <dbReference type="ARBA" id="ARBA00022670"/>
    </source>
</evidence>
<dbReference type="Gene3D" id="3.30.2010.10">
    <property type="entry name" value="Metalloproteases ('zincins'), catalytic domain"/>
    <property type="match status" value="1"/>
</dbReference>
<evidence type="ECO:0000256" key="4">
    <source>
        <dbReference type="ARBA" id="ARBA00022801"/>
    </source>
</evidence>
<feature type="transmembrane region" description="Helical" evidence="7">
    <location>
        <begin position="423"/>
        <end position="446"/>
    </location>
</feature>
<feature type="transmembrane region" description="Helical" evidence="7">
    <location>
        <begin position="174"/>
        <end position="191"/>
    </location>
</feature>
<dbReference type="Proteomes" id="UP000252355">
    <property type="component" value="Unassembled WGS sequence"/>
</dbReference>
<evidence type="ECO:0000256" key="7">
    <source>
        <dbReference type="SAM" id="Phobius"/>
    </source>
</evidence>
<keyword evidence="2" id="KW-0645">Protease</keyword>
<feature type="domain" description="Peptidase M48" evidence="8">
    <location>
        <begin position="368"/>
        <end position="538"/>
    </location>
</feature>
<name>A0A367ZRM7_9BACT</name>